<evidence type="ECO:0000256" key="5">
    <source>
        <dbReference type="ARBA" id="ARBA00022643"/>
    </source>
</evidence>
<feature type="domain" description="NADH:flavin oxidoreductase/NADH oxidase N-terminal" evidence="10">
    <location>
        <begin position="11"/>
        <end position="343"/>
    </location>
</feature>
<dbReference type="CDD" id="cd04734">
    <property type="entry name" value="OYE_like_3_FMN"/>
    <property type="match status" value="1"/>
</dbReference>
<dbReference type="SUPFAM" id="SSF51395">
    <property type="entry name" value="FMN-linked oxidoreductases"/>
    <property type="match status" value="1"/>
</dbReference>
<dbReference type="Gene3D" id="3.20.20.70">
    <property type="entry name" value="Aldolase class I"/>
    <property type="match status" value="1"/>
</dbReference>
<comment type="caution">
    <text evidence="12">The sequence shown here is derived from an EMBL/GenBank/DDBJ whole genome shotgun (WGS) entry which is preliminary data.</text>
</comment>
<dbReference type="GO" id="GO:0032259">
    <property type="term" value="P:methylation"/>
    <property type="evidence" value="ECO:0007669"/>
    <property type="project" value="UniProtKB-KW"/>
</dbReference>
<dbReference type="Pfam" id="PF00724">
    <property type="entry name" value="Oxidored_FMN"/>
    <property type="match status" value="1"/>
</dbReference>
<dbReference type="STRING" id="1123237.Salmuc_02563"/>
<keyword evidence="12" id="KW-0489">Methyltransferase</keyword>
<keyword evidence="8" id="KW-0408">Iron</keyword>
<evidence type="ECO:0000256" key="3">
    <source>
        <dbReference type="ARBA" id="ARBA00011048"/>
    </source>
</evidence>
<dbReference type="Gene3D" id="3.40.50.720">
    <property type="entry name" value="NAD(P)-binding Rossmann-like Domain"/>
    <property type="match status" value="1"/>
</dbReference>
<keyword evidence="12" id="KW-0808">Transferase</keyword>
<evidence type="ECO:0000256" key="4">
    <source>
        <dbReference type="ARBA" id="ARBA00022630"/>
    </source>
</evidence>
<name>S9QJ12_9RHOB</name>
<keyword evidence="9" id="KW-0411">Iron-sulfur</keyword>
<dbReference type="Gene3D" id="3.50.50.60">
    <property type="entry name" value="FAD/NAD(P)-binding domain"/>
    <property type="match status" value="1"/>
</dbReference>
<dbReference type="InterPro" id="IPR036188">
    <property type="entry name" value="FAD/NAD-bd_sf"/>
</dbReference>
<evidence type="ECO:0000256" key="7">
    <source>
        <dbReference type="ARBA" id="ARBA00023002"/>
    </source>
</evidence>
<feature type="domain" description="FAD/NAD(P)-binding" evidence="11">
    <location>
        <begin position="369"/>
        <end position="491"/>
    </location>
</feature>
<keyword evidence="5" id="KW-0288">FMN</keyword>
<dbReference type="RefSeq" id="WP_020042802.1">
    <property type="nucleotide sequence ID" value="NZ_KE557278.1"/>
</dbReference>
<sequence>MTDQSPVRDPLLQPLTIKGLTLRNRFLSTSHACGLEKDGFPQEAYQAYHEEKAKGGIGLSMFGGSSNVDIDSPNIFQQLNVGTDAIIPHFQRFSERMHTQGAALMCQITHLGRRGDPYVGDYLPAIGPSPIRETLHRAIPREMDEHDIARVVKAYGQAARRCEEGGLDGIETLASGHIIGQFLSPKTNHRSDRFGGSLENRIRFALMVHDEIRRNVSDGFIVGMRYVVDEGIDGELTPEDCIAAAQILEREGAVDFFNALFGSMDTSRSLSEEVFPGMGTPAAPWVGAVGRFKREIGLPVFHAARLSDLASARFAVSEGHVDMAGLTRPQIADPHMAAKLMRGEDHRVRPCLGAGHCQGPQRPKCLHNAATGRELTVGHAIARAETPRRAVVVGAGPAGLEAARVLAERGHEVRIFEAAPQPGGQVLLAAQQWRRDLVGAIDWRLSELEILGVQVECNRFVDASDLAEIEPDLVLLATGGIPQTDFGPGAELALSAWDIVGRQVKPEGEVLVWDNTGRHPALLATQIAQEAGAEVQLTGIDVTIGQDLAYPESTRWLKEFAKSGLCPEGNMRLTGVAREGNRLRASVMNELTHETTERVVDQVVVEMGTIPMDDLFEELRGASGNDGVTDQHALRDLKPQPRARAGYELHRIGDALASRNIHAAVYDALRLCSVA</sequence>
<evidence type="ECO:0000256" key="6">
    <source>
        <dbReference type="ARBA" id="ARBA00022723"/>
    </source>
</evidence>
<accession>S9QJ12</accession>
<dbReference type="PANTHER" id="PTHR42917:SF2">
    <property type="entry name" value="2,4-DIENOYL-COA REDUCTASE [(2E)-ENOYL-COA-PRODUCING]"/>
    <property type="match status" value="1"/>
</dbReference>
<comment type="similarity">
    <text evidence="3">In the N-terminal section; belongs to the NADH:flavin oxidoreductase/NADH oxidase family.</text>
</comment>
<dbReference type="PANTHER" id="PTHR42917">
    <property type="entry name" value="2,4-DIENOYL-COA REDUCTASE"/>
    <property type="match status" value="1"/>
</dbReference>
<comment type="cofactor">
    <cofactor evidence="1">
        <name>FMN</name>
        <dbReference type="ChEBI" id="CHEBI:58210"/>
    </cofactor>
</comment>
<keyword evidence="6" id="KW-0479">Metal-binding</keyword>
<comment type="cofactor">
    <cofactor evidence="2">
        <name>[4Fe-4S] cluster</name>
        <dbReference type="ChEBI" id="CHEBI:49883"/>
    </cofactor>
</comment>
<dbReference type="GO" id="GO:0046872">
    <property type="term" value="F:metal ion binding"/>
    <property type="evidence" value="ECO:0007669"/>
    <property type="project" value="UniProtKB-KW"/>
</dbReference>
<dbReference type="InterPro" id="IPR013785">
    <property type="entry name" value="Aldolase_TIM"/>
</dbReference>
<evidence type="ECO:0000259" key="11">
    <source>
        <dbReference type="Pfam" id="PF07992"/>
    </source>
</evidence>
<dbReference type="SUPFAM" id="SSF51905">
    <property type="entry name" value="FAD/NAD(P)-binding domain"/>
    <property type="match status" value="1"/>
</dbReference>
<dbReference type="eggNOG" id="COG0446">
    <property type="taxonomic scope" value="Bacteria"/>
</dbReference>
<dbReference type="eggNOG" id="COG1902">
    <property type="taxonomic scope" value="Bacteria"/>
</dbReference>
<dbReference type="InterPro" id="IPR023753">
    <property type="entry name" value="FAD/NAD-binding_dom"/>
</dbReference>
<dbReference type="InterPro" id="IPR051793">
    <property type="entry name" value="NADH:flavin_oxidoreductase"/>
</dbReference>
<evidence type="ECO:0000313" key="13">
    <source>
        <dbReference type="Proteomes" id="UP000015347"/>
    </source>
</evidence>
<protein>
    <submittedName>
        <fullName evidence="12">Putative N-methylproline demethylase (Stahydrine utilization protein stcD)</fullName>
    </submittedName>
</protein>
<dbReference type="GO" id="GO:0010181">
    <property type="term" value="F:FMN binding"/>
    <property type="evidence" value="ECO:0007669"/>
    <property type="project" value="InterPro"/>
</dbReference>
<proteinExistence type="inferred from homology"/>
<evidence type="ECO:0000313" key="12">
    <source>
        <dbReference type="EMBL" id="EPX79802.1"/>
    </source>
</evidence>
<dbReference type="GO" id="GO:0051536">
    <property type="term" value="F:iron-sulfur cluster binding"/>
    <property type="evidence" value="ECO:0007669"/>
    <property type="project" value="UniProtKB-KW"/>
</dbReference>
<dbReference type="Pfam" id="PF07992">
    <property type="entry name" value="Pyr_redox_2"/>
    <property type="match status" value="1"/>
</dbReference>
<dbReference type="EMBL" id="APVH01000033">
    <property type="protein sequence ID" value="EPX79802.1"/>
    <property type="molecule type" value="Genomic_DNA"/>
</dbReference>
<gene>
    <name evidence="12" type="ORF">Salmuc_02563</name>
</gene>
<dbReference type="InterPro" id="IPR001155">
    <property type="entry name" value="OxRdtase_FMN_N"/>
</dbReference>
<keyword evidence="13" id="KW-1185">Reference proteome</keyword>
<dbReference type="GO" id="GO:0008670">
    <property type="term" value="F:2,4-dienoyl-CoA reductase (NADPH) activity"/>
    <property type="evidence" value="ECO:0007669"/>
    <property type="project" value="TreeGrafter"/>
</dbReference>
<keyword evidence="4" id="KW-0285">Flavoprotein</keyword>
<evidence type="ECO:0000259" key="10">
    <source>
        <dbReference type="Pfam" id="PF00724"/>
    </source>
</evidence>
<evidence type="ECO:0000256" key="8">
    <source>
        <dbReference type="ARBA" id="ARBA00023004"/>
    </source>
</evidence>
<dbReference type="GO" id="GO:0008168">
    <property type="term" value="F:methyltransferase activity"/>
    <property type="evidence" value="ECO:0007669"/>
    <property type="project" value="UniProtKB-KW"/>
</dbReference>
<dbReference type="AlphaFoldDB" id="S9QJ12"/>
<evidence type="ECO:0000256" key="2">
    <source>
        <dbReference type="ARBA" id="ARBA00001966"/>
    </source>
</evidence>
<dbReference type="GO" id="GO:0033543">
    <property type="term" value="P:fatty acid beta-oxidation, unsaturated, even number, reductase/isomerase pathway"/>
    <property type="evidence" value="ECO:0007669"/>
    <property type="project" value="TreeGrafter"/>
</dbReference>
<keyword evidence="7" id="KW-0560">Oxidoreductase</keyword>
<dbReference type="HOGENOM" id="CLU_012153_1_2_5"/>
<evidence type="ECO:0000256" key="1">
    <source>
        <dbReference type="ARBA" id="ARBA00001917"/>
    </source>
</evidence>
<dbReference type="Proteomes" id="UP000015347">
    <property type="component" value="Unassembled WGS sequence"/>
</dbReference>
<dbReference type="OrthoDB" id="9784632at2"/>
<dbReference type="PRINTS" id="PR00419">
    <property type="entry name" value="ADXRDTASE"/>
</dbReference>
<evidence type="ECO:0000256" key="9">
    <source>
        <dbReference type="ARBA" id="ARBA00023014"/>
    </source>
</evidence>
<reference evidence="13" key="1">
    <citation type="journal article" date="2014" name="Stand. Genomic Sci.">
        <title>Genome sequence of the exopolysaccharide-producing Salipiger mucosus type strain (DSM 16094(T)), a moderately halophilic member of the Roseobacter clade.</title>
        <authorList>
            <person name="Riedel T."/>
            <person name="Spring S."/>
            <person name="Fiebig A."/>
            <person name="Petersen J."/>
            <person name="Kyrpides N.C."/>
            <person name="Goker M."/>
            <person name="Klenk H.P."/>
        </authorList>
    </citation>
    <scope>NUCLEOTIDE SEQUENCE [LARGE SCALE GENOMIC DNA]</scope>
    <source>
        <strain evidence="13">DSM 16094</strain>
    </source>
</reference>
<organism evidence="12 13">
    <name type="scientific">Salipiger mucosus DSM 16094</name>
    <dbReference type="NCBI Taxonomy" id="1123237"/>
    <lineage>
        <taxon>Bacteria</taxon>
        <taxon>Pseudomonadati</taxon>
        <taxon>Pseudomonadota</taxon>
        <taxon>Alphaproteobacteria</taxon>
        <taxon>Rhodobacterales</taxon>
        <taxon>Roseobacteraceae</taxon>
        <taxon>Salipiger</taxon>
    </lineage>
</organism>